<dbReference type="Proteomes" id="UP000593567">
    <property type="component" value="Unassembled WGS sequence"/>
</dbReference>
<dbReference type="InterPro" id="IPR025993">
    <property type="entry name" value="Ceramide_glucosylTrfase"/>
</dbReference>
<protein>
    <submittedName>
        <fullName evidence="7">GlcT-1</fullName>
    </submittedName>
</protein>
<keyword evidence="8" id="KW-1185">Reference proteome</keyword>
<evidence type="ECO:0000256" key="3">
    <source>
        <dbReference type="ARBA" id="ARBA00022679"/>
    </source>
</evidence>
<keyword evidence="6" id="KW-0472">Membrane</keyword>
<dbReference type="GO" id="GO:0016757">
    <property type="term" value="F:glycosyltransferase activity"/>
    <property type="evidence" value="ECO:0007669"/>
    <property type="project" value="UniProtKB-KW"/>
</dbReference>
<dbReference type="GO" id="GO:0016020">
    <property type="term" value="C:membrane"/>
    <property type="evidence" value="ECO:0007669"/>
    <property type="project" value="UniProtKB-SubCell"/>
</dbReference>
<comment type="caution">
    <text evidence="7">The sequence shown here is derived from an EMBL/GenBank/DDBJ whole genome shotgun (WGS) entry which is preliminary data.</text>
</comment>
<dbReference type="Pfam" id="PF13506">
    <property type="entry name" value="Glyco_transf_21"/>
    <property type="match status" value="1"/>
</dbReference>
<evidence type="ECO:0000256" key="5">
    <source>
        <dbReference type="ARBA" id="ARBA00022989"/>
    </source>
</evidence>
<keyword evidence="4" id="KW-0812">Transmembrane</keyword>
<accession>A0A7J7ITX6</accession>
<evidence type="ECO:0000313" key="7">
    <source>
        <dbReference type="EMBL" id="KAF6017382.1"/>
    </source>
</evidence>
<organism evidence="7 8">
    <name type="scientific">Bugula neritina</name>
    <name type="common">Brown bryozoan</name>
    <name type="synonym">Sertularia neritina</name>
    <dbReference type="NCBI Taxonomy" id="10212"/>
    <lineage>
        <taxon>Eukaryota</taxon>
        <taxon>Metazoa</taxon>
        <taxon>Spiralia</taxon>
        <taxon>Lophotrochozoa</taxon>
        <taxon>Bryozoa</taxon>
        <taxon>Gymnolaemata</taxon>
        <taxon>Cheilostomatida</taxon>
        <taxon>Flustrina</taxon>
        <taxon>Buguloidea</taxon>
        <taxon>Bugulidae</taxon>
        <taxon>Bugula</taxon>
    </lineage>
</organism>
<dbReference type="OrthoDB" id="1483400at2759"/>
<dbReference type="AlphaFoldDB" id="A0A7J7ITX6"/>
<evidence type="ECO:0000256" key="1">
    <source>
        <dbReference type="ARBA" id="ARBA00004141"/>
    </source>
</evidence>
<proteinExistence type="predicted"/>
<evidence type="ECO:0000256" key="6">
    <source>
        <dbReference type="ARBA" id="ARBA00023136"/>
    </source>
</evidence>
<keyword evidence="2" id="KW-0328">Glycosyltransferase</keyword>
<name>A0A7J7ITX6_BUGNE</name>
<keyword evidence="5" id="KW-1133">Transmembrane helix</keyword>
<gene>
    <name evidence="7" type="ORF">EB796_024319</name>
</gene>
<evidence type="ECO:0000256" key="4">
    <source>
        <dbReference type="ARBA" id="ARBA00022692"/>
    </source>
</evidence>
<evidence type="ECO:0000313" key="8">
    <source>
        <dbReference type="Proteomes" id="UP000593567"/>
    </source>
</evidence>
<keyword evidence="3" id="KW-0808">Transferase</keyword>
<evidence type="ECO:0000256" key="2">
    <source>
        <dbReference type="ARBA" id="ARBA00022676"/>
    </source>
</evidence>
<comment type="subcellular location">
    <subcellularLocation>
        <location evidence="1">Membrane</location>
        <topology evidence="1">Multi-pass membrane protein</topology>
    </subcellularLocation>
</comment>
<dbReference type="EMBL" id="VXIV02003405">
    <property type="protein sequence ID" value="KAF6017382.1"/>
    <property type="molecule type" value="Genomic_DNA"/>
</dbReference>
<sequence>MISDSSIKMKPHTLTDMVSHMTEKVGLVHQVPIMCDGDLSFCRQVEQVWFGGATQGFIYSPMLLGSTV</sequence>
<reference evidence="7" key="1">
    <citation type="submission" date="2020-06" db="EMBL/GenBank/DDBJ databases">
        <title>Draft genome of Bugula neritina, a colonial animal packing powerful symbionts and potential medicines.</title>
        <authorList>
            <person name="Rayko M."/>
        </authorList>
    </citation>
    <scope>NUCLEOTIDE SEQUENCE [LARGE SCALE GENOMIC DNA]</scope>
    <source>
        <strain evidence="7">Kwan_BN1</strain>
    </source>
</reference>